<reference evidence="2" key="5">
    <citation type="journal article" date="2021" name="G3 (Bethesda)">
        <title>Aegilops tauschii genome assembly Aet v5.0 features greater sequence contiguity and improved annotation.</title>
        <authorList>
            <person name="Wang L."/>
            <person name="Zhu T."/>
            <person name="Rodriguez J.C."/>
            <person name="Deal K.R."/>
            <person name="Dubcovsky J."/>
            <person name="McGuire P.E."/>
            <person name="Lux T."/>
            <person name="Spannagl M."/>
            <person name="Mayer K.F.X."/>
            <person name="Baldrich P."/>
            <person name="Meyers B.C."/>
            <person name="Huo N."/>
            <person name="Gu Y.Q."/>
            <person name="Zhou H."/>
            <person name="Devos K.M."/>
            <person name="Bennetzen J.L."/>
            <person name="Unver T."/>
            <person name="Budak H."/>
            <person name="Gulick P.J."/>
            <person name="Galiba G."/>
            <person name="Kalapos B."/>
            <person name="Nelson D.R."/>
            <person name="Li P."/>
            <person name="You F.M."/>
            <person name="Luo M.C."/>
            <person name="Dvorak J."/>
        </authorList>
    </citation>
    <scope>NUCLEOTIDE SEQUENCE [LARGE SCALE GENOMIC DNA]</scope>
    <source>
        <strain evidence="2">cv. AL8/78</strain>
    </source>
</reference>
<name>A0A453CY07_AEGTS</name>
<sequence>AFYAFLSPFLGKDLYQYIAIGVYSFLALSVLILYARCTAIDPADPGILISVNGALIYKSEANVDTQEEAGKSGLEANEEIRKHRSCLGTGCFCCAIFKKEDCRKEDEAYQQENYAEEALFCTLCNTEVPSKQNISYSRVRTSDAFYSFVIAMVVLKNGCNADACIH</sequence>
<keyword evidence="1" id="KW-0812">Transmembrane</keyword>
<dbReference type="Proteomes" id="UP000015105">
    <property type="component" value="Chromosome 2D"/>
</dbReference>
<proteinExistence type="predicted"/>
<reference evidence="3" key="2">
    <citation type="journal article" date="2017" name="Nat. Plants">
        <title>The Aegilops tauschii genome reveals multiple impacts of transposons.</title>
        <authorList>
            <person name="Zhao G."/>
            <person name="Zou C."/>
            <person name="Li K."/>
            <person name="Wang K."/>
            <person name="Li T."/>
            <person name="Gao L."/>
            <person name="Zhang X."/>
            <person name="Wang H."/>
            <person name="Yang Z."/>
            <person name="Liu X."/>
            <person name="Jiang W."/>
            <person name="Mao L."/>
            <person name="Kong X."/>
            <person name="Jiao Y."/>
            <person name="Jia J."/>
        </authorList>
    </citation>
    <scope>NUCLEOTIDE SEQUENCE [LARGE SCALE GENOMIC DNA]</scope>
    <source>
        <strain evidence="3">cv. AL8/78</strain>
    </source>
</reference>
<evidence type="ECO:0000256" key="1">
    <source>
        <dbReference type="SAM" id="Phobius"/>
    </source>
</evidence>
<organism evidence="2 3">
    <name type="scientific">Aegilops tauschii subsp. strangulata</name>
    <name type="common">Goatgrass</name>
    <dbReference type="NCBI Taxonomy" id="200361"/>
    <lineage>
        <taxon>Eukaryota</taxon>
        <taxon>Viridiplantae</taxon>
        <taxon>Streptophyta</taxon>
        <taxon>Embryophyta</taxon>
        <taxon>Tracheophyta</taxon>
        <taxon>Spermatophyta</taxon>
        <taxon>Magnoliopsida</taxon>
        <taxon>Liliopsida</taxon>
        <taxon>Poales</taxon>
        <taxon>Poaceae</taxon>
        <taxon>BOP clade</taxon>
        <taxon>Pooideae</taxon>
        <taxon>Triticodae</taxon>
        <taxon>Triticeae</taxon>
        <taxon>Triticinae</taxon>
        <taxon>Aegilops</taxon>
    </lineage>
</organism>
<keyword evidence="1" id="KW-1133">Transmembrane helix</keyword>
<keyword evidence="1" id="KW-0472">Membrane</keyword>
<dbReference type="AlphaFoldDB" id="A0A453CY07"/>
<accession>A0A453CY07</accession>
<reference evidence="2" key="3">
    <citation type="journal article" date="2017" name="Nature">
        <title>Genome sequence of the progenitor of the wheat D genome Aegilops tauschii.</title>
        <authorList>
            <person name="Luo M.C."/>
            <person name="Gu Y.Q."/>
            <person name="Puiu D."/>
            <person name="Wang H."/>
            <person name="Twardziok S.O."/>
            <person name="Deal K.R."/>
            <person name="Huo N."/>
            <person name="Zhu T."/>
            <person name="Wang L."/>
            <person name="Wang Y."/>
            <person name="McGuire P.E."/>
            <person name="Liu S."/>
            <person name="Long H."/>
            <person name="Ramasamy R.K."/>
            <person name="Rodriguez J.C."/>
            <person name="Van S.L."/>
            <person name="Yuan L."/>
            <person name="Wang Z."/>
            <person name="Xia Z."/>
            <person name="Xiao L."/>
            <person name="Anderson O.D."/>
            <person name="Ouyang S."/>
            <person name="Liang Y."/>
            <person name="Zimin A.V."/>
            <person name="Pertea G."/>
            <person name="Qi P."/>
            <person name="Bennetzen J.L."/>
            <person name="Dai X."/>
            <person name="Dawson M.W."/>
            <person name="Muller H.G."/>
            <person name="Kugler K."/>
            <person name="Rivarola-Duarte L."/>
            <person name="Spannagl M."/>
            <person name="Mayer K.F.X."/>
            <person name="Lu F.H."/>
            <person name="Bevan M.W."/>
            <person name="Leroy P."/>
            <person name="Li P."/>
            <person name="You F.M."/>
            <person name="Sun Q."/>
            <person name="Liu Z."/>
            <person name="Lyons E."/>
            <person name="Wicker T."/>
            <person name="Salzberg S.L."/>
            <person name="Devos K.M."/>
            <person name="Dvorak J."/>
        </authorList>
    </citation>
    <scope>NUCLEOTIDE SEQUENCE [LARGE SCALE GENOMIC DNA]</scope>
    <source>
        <strain evidence="2">cv. AL8/78</strain>
    </source>
</reference>
<reference evidence="2" key="4">
    <citation type="submission" date="2019-03" db="UniProtKB">
        <authorList>
            <consortium name="EnsemblPlants"/>
        </authorList>
    </citation>
    <scope>IDENTIFICATION</scope>
</reference>
<keyword evidence="3" id="KW-1185">Reference proteome</keyword>
<feature type="transmembrane region" description="Helical" evidence="1">
    <location>
        <begin position="14"/>
        <end position="35"/>
    </location>
</feature>
<protein>
    <submittedName>
        <fullName evidence="2">Uncharacterized protein</fullName>
    </submittedName>
</protein>
<reference evidence="3" key="1">
    <citation type="journal article" date="2014" name="Science">
        <title>Ancient hybridizations among the ancestral genomes of bread wheat.</title>
        <authorList>
            <consortium name="International Wheat Genome Sequencing Consortium,"/>
            <person name="Marcussen T."/>
            <person name="Sandve S.R."/>
            <person name="Heier L."/>
            <person name="Spannagl M."/>
            <person name="Pfeifer M."/>
            <person name="Jakobsen K.S."/>
            <person name="Wulff B.B."/>
            <person name="Steuernagel B."/>
            <person name="Mayer K.F."/>
            <person name="Olsen O.A."/>
        </authorList>
    </citation>
    <scope>NUCLEOTIDE SEQUENCE [LARGE SCALE GENOMIC DNA]</scope>
    <source>
        <strain evidence="3">cv. AL8/78</strain>
    </source>
</reference>
<dbReference type="Gramene" id="AET2Gv21005000.8">
    <property type="protein sequence ID" value="AET2Gv21005000.8"/>
    <property type="gene ID" value="AET2Gv21005000"/>
</dbReference>
<evidence type="ECO:0000313" key="3">
    <source>
        <dbReference type="Proteomes" id="UP000015105"/>
    </source>
</evidence>
<dbReference type="EnsemblPlants" id="AET2Gv21005000.8">
    <property type="protein sequence ID" value="AET2Gv21005000.8"/>
    <property type="gene ID" value="AET2Gv21005000"/>
</dbReference>
<evidence type="ECO:0000313" key="2">
    <source>
        <dbReference type="EnsemblPlants" id="AET2Gv21005000.8"/>
    </source>
</evidence>